<dbReference type="Proteomes" id="UP000011115">
    <property type="component" value="Unassembled WGS sequence"/>
</dbReference>
<sequence length="57" mass="6297">MNMLSKLIHRSQLIEAGTLRVPALSPAPPPGDRAKFGQNHFVFDLSYNFDSNINVNG</sequence>
<organism evidence="1 2">
    <name type="scientific">Solanum tuberosum</name>
    <name type="common">Potato</name>
    <dbReference type="NCBI Taxonomy" id="4113"/>
    <lineage>
        <taxon>Eukaryota</taxon>
        <taxon>Viridiplantae</taxon>
        <taxon>Streptophyta</taxon>
        <taxon>Embryophyta</taxon>
        <taxon>Tracheophyta</taxon>
        <taxon>Spermatophyta</taxon>
        <taxon>Magnoliopsida</taxon>
        <taxon>eudicotyledons</taxon>
        <taxon>Gunneridae</taxon>
        <taxon>Pentapetalae</taxon>
        <taxon>asterids</taxon>
        <taxon>lamiids</taxon>
        <taxon>Solanales</taxon>
        <taxon>Solanaceae</taxon>
        <taxon>Solanoideae</taxon>
        <taxon>Solaneae</taxon>
        <taxon>Solanum</taxon>
    </lineage>
</organism>
<proteinExistence type="predicted"/>
<dbReference type="AlphaFoldDB" id="M1A0K0"/>
<reference evidence="2" key="1">
    <citation type="journal article" date="2011" name="Nature">
        <title>Genome sequence and analysis of the tuber crop potato.</title>
        <authorList>
            <consortium name="The Potato Genome Sequencing Consortium"/>
        </authorList>
    </citation>
    <scope>NUCLEOTIDE SEQUENCE [LARGE SCALE GENOMIC DNA]</scope>
    <source>
        <strain evidence="2">cv. DM1-3 516 R44</strain>
    </source>
</reference>
<dbReference type="HOGENOM" id="CLU_3000192_0_0_1"/>
<protein>
    <submittedName>
        <fullName evidence="1">Parvulin-type peptidyl prolyl cis/trans isomerase</fullName>
    </submittedName>
</protein>
<dbReference type="EnsemblPlants" id="PGSC0003DMT400012013">
    <property type="protein sequence ID" value="PGSC0003DMT400012013"/>
    <property type="gene ID" value="PGSC0003DMG401004716"/>
</dbReference>
<dbReference type="ExpressionAtlas" id="M1A0K0">
    <property type="expression patterns" value="baseline"/>
</dbReference>
<accession>M1A0K0</accession>
<name>M1A0K0_SOLTU</name>
<dbReference type="Gramene" id="PGSC0003DMT400012013">
    <property type="protein sequence ID" value="PGSC0003DMT400012013"/>
    <property type="gene ID" value="PGSC0003DMG401004716"/>
</dbReference>
<keyword evidence="2" id="KW-1185">Reference proteome</keyword>
<evidence type="ECO:0000313" key="1">
    <source>
        <dbReference type="EnsemblPlants" id="PGSC0003DMT400012013"/>
    </source>
</evidence>
<reference evidence="1" key="2">
    <citation type="submission" date="2015-06" db="UniProtKB">
        <authorList>
            <consortium name="EnsemblPlants"/>
        </authorList>
    </citation>
    <scope>IDENTIFICATION</scope>
    <source>
        <strain evidence="1">DM1-3 516 R44</strain>
    </source>
</reference>
<evidence type="ECO:0000313" key="2">
    <source>
        <dbReference type="Proteomes" id="UP000011115"/>
    </source>
</evidence>